<dbReference type="EMBL" id="JACOSL010000008">
    <property type="protein sequence ID" value="MBI1755734.1"/>
    <property type="molecule type" value="Genomic_DNA"/>
</dbReference>
<organism evidence="17 18">
    <name type="scientific">Fimbriimonas ginsengisoli</name>
    <dbReference type="NCBI Taxonomy" id="1005039"/>
    <lineage>
        <taxon>Bacteria</taxon>
        <taxon>Bacillati</taxon>
        <taxon>Armatimonadota</taxon>
        <taxon>Fimbriimonadia</taxon>
        <taxon>Fimbriimonadales</taxon>
        <taxon>Fimbriimonadaceae</taxon>
        <taxon>Fimbriimonas</taxon>
    </lineage>
</organism>
<dbReference type="GO" id="GO:0043171">
    <property type="term" value="P:peptide catabolic process"/>
    <property type="evidence" value="ECO:0007669"/>
    <property type="project" value="TreeGrafter"/>
</dbReference>
<keyword evidence="8" id="KW-0479">Metal-binding</keyword>
<dbReference type="PANTHER" id="PTHR11533:SF174">
    <property type="entry name" value="PUROMYCIN-SENSITIVE AMINOPEPTIDASE-RELATED"/>
    <property type="match status" value="1"/>
</dbReference>
<evidence type="ECO:0000256" key="8">
    <source>
        <dbReference type="ARBA" id="ARBA00022723"/>
    </source>
</evidence>
<dbReference type="InterPro" id="IPR001930">
    <property type="entry name" value="Peptidase_M1"/>
</dbReference>
<dbReference type="SUPFAM" id="SSF48371">
    <property type="entry name" value="ARM repeat"/>
    <property type="match status" value="1"/>
</dbReference>
<evidence type="ECO:0000256" key="2">
    <source>
        <dbReference type="ARBA" id="ARBA00001947"/>
    </source>
</evidence>
<dbReference type="GO" id="GO:0008270">
    <property type="term" value="F:zinc ion binding"/>
    <property type="evidence" value="ECO:0007669"/>
    <property type="project" value="InterPro"/>
</dbReference>
<dbReference type="Proteomes" id="UP000727962">
    <property type="component" value="Unassembled WGS sequence"/>
</dbReference>
<dbReference type="InterPro" id="IPR014782">
    <property type="entry name" value="Peptidase_M1_dom"/>
</dbReference>
<dbReference type="InterPro" id="IPR016024">
    <property type="entry name" value="ARM-type_fold"/>
</dbReference>
<feature type="domain" description="Aminopeptidase N-like N-terminal" evidence="16">
    <location>
        <begin position="25"/>
        <end position="200"/>
    </location>
</feature>
<dbReference type="GO" id="GO:0016020">
    <property type="term" value="C:membrane"/>
    <property type="evidence" value="ECO:0007669"/>
    <property type="project" value="TreeGrafter"/>
</dbReference>
<dbReference type="InterPro" id="IPR027268">
    <property type="entry name" value="Peptidase_M4/M1_CTD_sf"/>
</dbReference>
<dbReference type="GO" id="GO:0070006">
    <property type="term" value="F:metalloaminopeptidase activity"/>
    <property type="evidence" value="ECO:0007669"/>
    <property type="project" value="TreeGrafter"/>
</dbReference>
<dbReference type="GO" id="GO:0016285">
    <property type="term" value="F:alanyl aminopeptidase activity"/>
    <property type="evidence" value="ECO:0007669"/>
    <property type="project" value="UniProtKB-EC"/>
</dbReference>
<comment type="similarity">
    <text evidence="3">Belongs to the peptidase M1 family.</text>
</comment>
<keyword evidence="9" id="KW-0378">Hydrolase</keyword>
<sequence length="774" mass="85161">MKPRLIFFCLPALAVSAFAAHPKHNYDLKNVLWKLSFDMARGSIAGDATNTLTLTEDSSTVELSCSELSVGKVTVNGAPAGHETKDDLLIVHLPSPAKAGQTLEIRAIYTGNPVTGFYFVPASRAFPAKTGMVYTQGEGEDNHYWLPTYDLPDDKATNECFVEVPPTWTAISNGRLLDVQTKPQSKVFHYKMEQPHSTYLISLVAGEYVEVKDQWHDIPVSFFVPPGLVSQGRASFGDTPKMVDLYSKLTGVDYPYAKFAQEVVGDFMFGGMENTTCVTQTIRTLHATGNEPVSDSTYLVAHELAHHWFGDMITCRTWEHMWLNEGFATTLPTFYTRLTRGQDNFDLDRYNNFEGAIDSIGSRHRKAVPGAAGSVKEVTMGSPYPGGCSRILMLMHLLGEDVFWKGIHEFLVTFKFQPATTDEFFAVMSRVSGQDLSGFARQWYHTAATPSLSVSVDVASLVVTQLEPFYTLDLPVWILDGADWVKKSIHVEGPESRLDLGDLTGKPLLIDPEVWTPMELASQMPYTWKEVDALYKHAPNAAQKARIIAGLFPKIPAHNRASIGHRETSPGLLQMIAGSVGQDGAYYLLELSHHSDEGVVNAAVQAMAGLPKDQTLIDRLGQIAEHDPNEAVREHATQALLNWADGPDLADKVWKLKAFDDGYRRMAMDWWGKHSPDEARIKALAILDDPDSEPLRTTAIEVLGRVKEKGASSAVYAALAPVAQETSYWSRLAAINALGALGNKSAIEVLEPFVTHGPQGIRGAAKAAIAQLRK</sequence>
<feature type="signal peptide" evidence="14">
    <location>
        <begin position="1"/>
        <end position="19"/>
    </location>
</feature>
<name>A0A931LR07_FIMGI</name>
<dbReference type="PANTHER" id="PTHR11533">
    <property type="entry name" value="PROTEASE M1 ZINC METALLOPROTEASE"/>
    <property type="match status" value="1"/>
</dbReference>
<dbReference type="Pfam" id="PF17900">
    <property type="entry name" value="Peptidase_M1_N"/>
    <property type="match status" value="1"/>
</dbReference>
<dbReference type="GO" id="GO:0006508">
    <property type="term" value="P:proteolysis"/>
    <property type="evidence" value="ECO:0007669"/>
    <property type="project" value="UniProtKB-KW"/>
</dbReference>
<dbReference type="SUPFAM" id="SSF63737">
    <property type="entry name" value="Leukotriene A4 hydrolase N-terminal domain"/>
    <property type="match status" value="1"/>
</dbReference>
<evidence type="ECO:0000256" key="14">
    <source>
        <dbReference type="SAM" id="SignalP"/>
    </source>
</evidence>
<gene>
    <name evidence="17" type="ORF">HYR64_01335</name>
</gene>
<evidence type="ECO:0000259" key="15">
    <source>
        <dbReference type="Pfam" id="PF01433"/>
    </source>
</evidence>
<reference evidence="17" key="1">
    <citation type="submission" date="2020-07" db="EMBL/GenBank/DDBJ databases">
        <title>Huge and variable diversity of episymbiotic CPR bacteria and DPANN archaea in groundwater ecosystems.</title>
        <authorList>
            <person name="He C.Y."/>
            <person name="Keren R."/>
            <person name="Whittaker M."/>
            <person name="Farag I.F."/>
            <person name="Doudna J."/>
            <person name="Cate J.H.D."/>
            <person name="Banfield J.F."/>
        </authorList>
    </citation>
    <scope>NUCLEOTIDE SEQUENCE</scope>
    <source>
        <strain evidence="17">NC_groundwater_17_Pr7_B-0.1um_64_12</strain>
    </source>
</reference>
<evidence type="ECO:0000256" key="4">
    <source>
        <dbReference type="ARBA" id="ARBA00012564"/>
    </source>
</evidence>
<keyword evidence="14" id="KW-0732">Signal</keyword>
<evidence type="ECO:0000256" key="7">
    <source>
        <dbReference type="ARBA" id="ARBA00022670"/>
    </source>
</evidence>
<keyword evidence="7" id="KW-0645">Protease</keyword>
<dbReference type="AlphaFoldDB" id="A0A931LR07"/>
<evidence type="ECO:0000256" key="5">
    <source>
        <dbReference type="ARBA" id="ARBA00015611"/>
    </source>
</evidence>
<dbReference type="SUPFAM" id="SSF55486">
    <property type="entry name" value="Metalloproteases ('zincins'), catalytic domain"/>
    <property type="match status" value="1"/>
</dbReference>
<proteinExistence type="inferred from homology"/>
<evidence type="ECO:0000256" key="11">
    <source>
        <dbReference type="ARBA" id="ARBA00023049"/>
    </source>
</evidence>
<dbReference type="Pfam" id="PF13646">
    <property type="entry name" value="HEAT_2"/>
    <property type="match status" value="1"/>
</dbReference>
<evidence type="ECO:0000256" key="10">
    <source>
        <dbReference type="ARBA" id="ARBA00022833"/>
    </source>
</evidence>
<evidence type="ECO:0000256" key="12">
    <source>
        <dbReference type="ARBA" id="ARBA00029811"/>
    </source>
</evidence>
<evidence type="ECO:0000256" key="13">
    <source>
        <dbReference type="ARBA" id="ARBA00031533"/>
    </source>
</evidence>
<dbReference type="GO" id="GO:0005615">
    <property type="term" value="C:extracellular space"/>
    <property type="evidence" value="ECO:0007669"/>
    <property type="project" value="TreeGrafter"/>
</dbReference>
<evidence type="ECO:0000256" key="9">
    <source>
        <dbReference type="ARBA" id="ARBA00022801"/>
    </source>
</evidence>
<dbReference type="InterPro" id="IPR042097">
    <property type="entry name" value="Aminopeptidase_N-like_N_sf"/>
</dbReference>
<dbReference type="InterPro" id="IPR045357">
    <property type="entry name" value="Aminopeptidase_N-like_N"/>
</dbReference>
<evidence type="ECO:0000313" key="17">
    <source>
        <dbReference type="EMBL" id="MBI1755734.1"/>
    </source>
</evidence>
<evidence type="ECO:0000256" key="3">
    <source>
        <dbReference type="ARBA" id="ARBA00010136"/>
    </source>
</evidence>
<keyword evidence="11" id="KW-0482">Metalloprotease</keyword>
<feature type="domain" description="Peptidase M1 membrane alanine aminopeptidase" evidence="15">
    <location>
        <begin position="238"/>
        <end position="443"/>
    </location>
</feature>
<dbReference type="InterPro" id="IPR050344">
    <property type="entry name" value="Peptidase_M1_aminopeptidases"/>
</dbReference>
<feature type="chain" id="PRO_5038085188" description="Aminopeptidase N" evidence="14">
    <location>
        <begin position="20"/>
        <end position="774"/>
    </location>
</feature>
<evidence type="ECO:0000256" key="1">
    <source>
        <dbReference type="ARBA" id="ARBA00000098"/>
    </source>
</evidence>
<dbReference type="PRINTS" id="PR00756">
    <property type="entry name" value="ALADIPTASE"/>
</dbReference>
<evidence type="ECO:0000313" key="18">
    <source>
        <dbReference type="Proteomes" id="UP000727962"/>
    </source>
</evidence>
<comment type="cofactor">
    <cofactor evidence="2">
        <name>Zn(2+)</name>
        <dbReference type="ChEBI" id="CHEBI:29105"/>
    </cofactor>
</comment>
<keyword evidence="6" id="KW-0031">Aminopeptidase</keyword>
<dbReference type="EC" id="3.4.11.2" evidence="4"/>
<evidence type="ECO:0000259" key="16">
    <source>
        <dbReference type="Pfam" id="PF17900"/>
    </source>
</evidence>
<dbReference type="GO" id="GO:0042277">
    <property type="term" value="F:peptide binding"/>
    <property type="evidence" value="ECO:0007669"/>
    <property type="project" value="TreeGrafter"/>
</dbReference>
<dbReference type="Gene3D" id="1.25.10.10">
    <property type="entry name" value="Leucine-rich Repeat Variant"/>
    <property type="match status" value="1"/>
</dbReference>
<comment type="catalytic activity">
    <reaction evidence="1">
        <text>Release of an N-terminal amino acid, Xaa-|-Yaa- from a peptide, amide or arylamide. Xaa is preferably Ala, but may be most amino acids including Pro (slow action). When a terminal hydrophobic residue is followed by a prolyl residue, the two may be released as an intact Xaa-Pro dipeptide.</text>
        <dbReference type="EC" id="3.4.11.2"/>
    </reaction>
</comment>
<protein>
    <recommendedName>
        <fullName evidence="5">Aminopeptidase N</fullName>
        <ecNumber evidence="4">3.4.11.2</ecNumber>
    </recommendedName>
    <alternativeName>
        <fullName evidence="12">Alanine aminopeptidase</fullName>
    </alternativeName>
    <alternativeName>
        <fullName evidence="13">Lysyl aminopeptidase</fullName>
    </alternativeName>
</protein>
<comment type="caution">
    <text evidence="17">The sequence shown here is derived from an EMBL/GenBank/DDBJ whole genome shotgun (WGS) entry which is preliminary data.</text>
</comment>
<dbReference type="Gene3D" id="2.60.40.1730">
    <property type="entry name" value="tricorn interacting facor f3 domain"/>
    <property type="match status" value="1"/>
</dbReference>
<accession>A0A931LR07</accession>
<keyword evidence="10" id="KW-0862">Zinc</keyword>
<dbReference type="Gene3D" id="1.10.390.10">
    <property type="entry name" value="Neutral Protease Domain 2"/>
    <property type="match status" value="1"/>
</dbReference>
<dbReference type="GO" id="GO:0005737">
    <property type="term" value="C:cytoplasm"/>
    <property type="evidence" value="ECO:0007669"/>
    <property type="project" value="TreeGrafter"/>
</dbReference>
<dbReference type="CDD" id="cd09603">
    <property type="entry name" value="M1_APN_like"/>
    <property type="match status" value="1"/>
</dbReference>
<evidence type="ECO:0000256" key="6">
    <source>
        <dbReference type="ARBA" id="ARBA00022438"/>
    </source>
</evidence>
<dbReference type="Pfam" id="PF01433">
    <property type="entry name" value="Peptidase_M1"/>
    <property type="match status" value="1"/>
</dbReference>
<dbReference type="InterPro" id="IPR011989">
    <property type="entry name" value="ARM-like"/>
</dbReference>